<evidence type="ECO:0000313" key="1">
    <source>
        <dbReference type="EMBL" id="KKM14652.1"/>
    </source>
</evidence>
<gene>
    <name evidence="1" type="ORF">LCGC14_1703930</name>
</gene>
<reference evidence="1" key="1">
    <citation type="journal article" date="2015" name="Nature">
        <title>Complex archaea that bridge the gap between prokaryotes and eukaryotes.</title>
        <authorList>
            <person name="Spang A."/>
            <person name="Saw J.H."/>
            <person name="Jorgensen S.L."/>
            <person name="Zaremba-Niedzwiedzka K."/>
            <person name="Martijn J."/>
            <person name="Lind A.E."/>
            <person name="van Eijk R."/>
            <person name="Schleper C."/>
            <person name="Guy L."/>
            <person name="Ettema T.J."/>
        </authorList>
    </citation>
    <scope>NUCLEOTIDE SEQUENCE</scope>
</reference>
<name>A0A0F9HHN8_9ZZZZ</name>
<dbReference type="AlphaFoldDB" id="A0A0F9HHN8"/>
<proteinExistence type="predicted"/>
<accession>A0A0F9HHN8</accession>
<protein>
    <recommendedName>
        <fullName evidence="2">SF4 helicase domain-containing protein</fullName>
    </recommendedName>
</protein>
<dbReference type="EMBL" id="LAZR01015097">
    <property type="protein sequence ID" value="KKM14652.1"/>
    <property type="molecule type" value="Genomic_DNA"/>
</dbReference>
<organism evidence="1">
    <name type="scientific">marine sediment metagenome</name>
    <dbReference type="NCBI Taxonomy" id="412755"/>
    <lineage>
        <taxon>unclassified sequences</taxon>
        <taxon>metagenomes</taxon>
        <taxon>ecological metagenomes</taxon>
    </lineage>
</organism>
<dbReference type="InterPro" id="IPR027417">
    <property type="entry name" value="P-loop_NTPase"/>
</dbReference>
<evidence type="ECO:0008006" key="2">
    <source>
        <dbReference type="Google" id="ProtNLM"/>
    </source>
</evidence>
<dbReference type="Gene3D" id="3.40.50.300">
    <property type="entry name" value="P-loop containing nucleotide triphosphate hydrolases"/>
    <property type="match status" value="1"/>
</dbReference>
<sequence length="307" mass="35539">MDDGRSLVLRRHIDDYVGTMNDWFLTNNIWSQYNVVSTEGKRIVWERLEELVRKGELEKQGQRYRRRQKGRKLDSKADPLDVVVMNWPRSLDDSTDFGLDQVKIFSKAIIIVSGVSNFAKTTFCINVIAENVDNPHFKVKYMTNELADEELVDRLSPINWVDLYDEDGEYRFEAIEKFDHWDDEIEPDFINIIDYLDPGSEFYDVGNIIDKIKQRLGKGIAIIAIQKGVGKYKGKDGKDHYSIAQYGVGGQFSEHRARVVIHLDPTDDKGVVMLTIKKAKGIMSGRKYTFTVIERGSRFHDIQEVYE</sequence>
<comment type="caution">
    <text evidence="1">The sequence shown here is derived from an EMBL/GenBank/DDBJ whole genome shotgun (WGS) entry which is preliminary data.</text>
</comment>